<dbReference type="EMBL" id="CP000433">
    <property type="protein sequence ID" value="ABH00585.1"/>
    <property type="molecule type" value="Genomic_DNA"/>
</dbReference>
<proteinExistence type="predicted"/>
<protein>
    <recommendedName>
        <fullName evidence="3">DUF3263 domain-containing protein</fullName>
    </recommendedName>
</protein>
<sequence length="104" mass="12315">MPSPMRHRPTDPHLEDQLTKYRQRRHRQLIERRVRAKLHHTPDEASEIIQFALTWSPYGGAPDDEIFVRFGMTRERFAQCLGDILHDRSLATGSHQLPPSRRHR</sequence>
<keyword evidence="1" id="KW-0614">Plasmid</keyword>
<evidence type="ECO:0000313" key="1">
    <source>
        <dbReference type="EMBL" id="ABH00585.1"/>
    </source>
</evidence>
<name>Q0RVV1_RHOJR</name>
<dbReference type="Proteomes" id="UP000008710">
    <property type="component" value="Plasmid pRHL2"/>
</dbReference>
<dbReference type="AlphaFoldDB" id="Q0RVV1"/>
<dbReference type="HOGENOM" id="CLU_161380_0_0_11"/>
<evidence type="ECO:0008006" key="3">
    <source>
        <dbReference type="Google" id="ProtNLM"/>
    </source>
</evidence>
<evidence type="ECO:0000313" key="2">
    <source>
        <dbReference type="Proteomes" id="UP000008710"/>
    </source>
</evidence>
<accession>Q0RVV1</accession>
<dbReference type="KEGG" id="rha:RHA1_ro10396"/>
<geneLocation type="plasmid" evidence="1 2">
    <name>pRHL2</name>
</geneLocation>
<organism evidence="1 2">
    <name type="scientific">Rhodococcus jostii (strain RHA1)</name>
    <dbReference type="NCBI Taxonomy" id="101510"/>
    <lineage>
        <taxon>Bacteria</taxon>
        <taxon>Bacillati</taxon>
        <taxon>Actinomycetota</taxon>
        <taxon>Actinomycetes</taxon>
        <taxon>Mycobacteriales</taxon>
        <taxon>Nocardiaceae</taxon>
        <taxon>Rhodococcus</taxon>
    </lineage>
</organism>
<reference evidence="2" key="1">
    <citation type="journal article" date="2006" name="Proc. Natl. Acad. Sci. U.S.A.">
        <title>The complete genome of Rhodococcus sp. RHA1 provides insights into a catabolic powerhouse.</title>
        <authorList>
            <person name="McLeod M.P."/>
            <person name="Warren R.L."/>
            <person name="Hsiao W.W.L."/>
            <person name="Araki N."/>
            <person name="Myhre M."/>
            <person name="Fernandes C."/>
            <person name="Miyazawa D."/>
            <person name="Wong W."/>
            <person name="Lillquist A.L."/>
            <person name="Wang D."/>
            <person name="Dosanjh M."/>
            <person name="Hara H."/>
            <person name="Petrescu A."/>
            <person name="Morin R.D."/>
            <person name="Yang G."/>
            <person name="Stott J.M."/>
            <person name="Schein J.E."/>
            <person name="Shin H."/>
            <person name="Smailus D."/>
            <person name="Siddiqui A.S."/>
            <person name="Marra M.A."/>
            <person name="Jones S.J.M."/>
            <person name="Holt R."/>
            <person name="Brinkman F.S.L."/>
            <person name="Miyauchi K."/>
            <person name="Fukuda M."/>
            <person name="Davies J.E."/>
            <person name="Mohn W.W."/>
            <person name="Eltis L.D."/>
        </authorList>
    </citation>
    <scope>NUCLEOTIDE SEQUENCE [LARGE SCALE GENOMIC DNA]</scope>
    <source>
        <strain evidence="2">RHA1</strain>
    </source>
</reference>
<gene>
    <name evidence="1" type="ordered locus">RHA1_ro10396</name>
</gene>